<evidence type="ECO:0000313" key="3">
    <source>
        <dbReference type="Proteomes" id="UP000001072"/>
    </source>
</evidence>
<keyword evidence="3" id="KW-1185">Reference proteome</keyword>
<dbReference type="KEGG" id="mlr:MELLADRAFT_106865"/>
<dbReference type="Proteomes" id="UP000001072">
    <property type="component" value="Unassembled WGS sequence"/>
</dbReference>
<dbReference type="GeneID" id="18923013"/>
<reference evidence="3" key="1">
    <citation type="journal article" date="2011" name="Proc. Natl. Acad. Sci. U.S.A.">
        <title>Obligate biotrophy features unraveled by the genomic analysis of rust fungi.</title>
        <authorList>
            <person name="Duplessis S."/>
            <person name="Cuomo C.A."/>
            <person name="Lin Y.-C."/>
            <person name="Aerts A."/>
            <person name="Tisserant E."/>
            <person name="Veneault-Fourrey C."/>
            <person name="Joly D.L."/>
            <person name="Hacquard S."/>
            <person name="Amselem J."/>
            <person name="Cantarel B.L."/>
            <person name="Chiu R."/>
            <person name="Coutinho P.M."/>
            <person name="Feau N."/>
            <person name="Field M."/>
            <person name="Frey P."/>
            <person name="Gelhaye E."/>
            <person name="Goldberg J."/>
            <person name="Grabherr M.G."/>
            <person name="Kodira C.D."/>
            <person name="Kohler A."/>
            <person name="Kuees U."/>
            <person name="Lindquist E.A."/>
            <person name="Lucas S.M."/>
            <person name="Mago R."/>
            <person name="Mauceli E."/>
            <person name="Morin E."/>
            <person name="Murat C."/>
            <person name="Pangilinan J.L."/>
            <person name="Park R."/>
            <person name="Pearson M."/>
            <person name="Quesneville H."/>
            <person name="Rouhier N."/>
            <person name="Sakthikumar S."/>
            <person name="Salamov A.A."/>
            <person name="Schmutz J."/>
            <person name="Selles B."/>
            <person name="Shapiro H."/>
            <person name="Tanguay P."/>
            <person name="Tuskan G.A."/>
            <person name="Henrissat B."/>
            <person name="Van de Peer Y."/>
            <person name="Rouze P."/>
            <person name="Ellis J.G."/>
            <person name="Dodds P.N."/>
            <person name="Schein J.E."/>
            <person name="Zhong S."/>
            <person name="Hamelin R.C."/>
            <person name="Grigoriev I.V."/>
            <person name="Szabo L.J."/>
            <person name="Martin F."/>
        </authorList>
    </citation>
    <scope>NUCLEOTIDE SEQUENCE [LARGE SCALE GENOMIC DNA]</scope>
    <source>
        <strain evidence="3">98AG31 / pathotype 3-4-7</strain>
    </source>
</reference>
<gene>
    <name evidence="2" type="ORF">MELLADRAFT_106865</name>
</gene>
<proteinExistence type="predicted"/>
<feature type="region of interest" description="Disordered" evidence="1">
    <location>
        <begin position="39"/>
        <end position="65"/>
    </location>
</feature>
<accession>F4RMX0</accession>
<dbReference type="InParanoid" id="F4RMX0"/>
<dbReference type="RefSeq" id="XP_007410426.1">
    <property type="nucleotide sequence ID" value="XM_007410364.1"/>
</dbReference>
<sequence>MCNATPVAEKITRTAQSGWAPSDDLKCKKMLRMDHFQQYAGRTRKHPSTERKEGEFYPNDKAGTKETAERFRAHLRDQQPFHWNSLFAEDAKLCENGSIVDPISFITRLASGDYVPTGPIVSGNWEHYVEIAREFVI</sequence>
<organism evidence="3">
    <name type="scientific">Melampsora larici-populina (strain 98AG31 / pathotype 3-4-7)</name>
    <name type="common">Poplar leaf rust fungus</name>
    <dbReference type="NCBI Taxonomy" id="747676"/>
    <lineage>
        <taxon>Eukaryota</taxon>
        <taxon>Fungi</taxon>
        <taxon>Dikarya</taxon>
        <taxon>Basidiomycota</taxon>
        <taxon>Pucciniomycotina</taxon>
        <taxon>Pucciniomycetes</taxon>
        <taxon>Pucciniales</taxon>
        <taxon>Melampsoraceae</taxon>
        <taxon>Melampsora</taxon>
    </lineage>
</organism>
<dbReference type="EMBL" id="GL883109">
    <property type="protein sequence ID" value="EGG06188.1"/>
    <property type="molecule type" value="Genomic_DNA"/>
</dbReference>
<evidence type="ECO:0000313" key="2">
    <source>
        <dbReference type="EMBL" id="EGG06188.1"/>
    </source>
</evidence>
<protein>
    <submittedName>
        <fullName evidence="2">Uncharacterized protein</fullName>
    </submittedName>
</protein>
<name>F4RMX0_MELLP</name>
<dbReference type="VEuPathDB" id="FungiDB:MELLADRAFT_106865"/>
<dbReference type="AlphaFoldDB" id="F4RMX0"/>
<evidence type="ECO:0000256" key="1">
    <source>
        <dbReference type="SAM" id="MobiDB-lite"/>
    </source>
</evidence>
<dbReference type="HOGENOM" id="CLU_1865549_0_0_1"/>